<name>A0A1H0X072_9BACI</name>
<gene>
    <name evidence="1" type="ORF">SAMN05216565_1219</name>
</gene>
<dbReference type="STRING" id="930152.SAMN05216565_1219"/>
<protein>
    <submittedName>
        <fullName evidence="1">Uncharacterized protein</fullName>
    </submittedName>
</protein>
<keyword evidence="2" id="KW-1185">Reference proteome</keyword>
<organism evidence="1 2">
    <name type="scientific">Litchfieldia salsa</name>
    <dbReference type="NCBI Taxonomy" id="930152"/>
    <lineage>
        <taxon>Bacteria</taxon>
        <taxon>Bacillati</taxon>
        <taxon>Bacillota</taxon>
        <taxon>Bacilli</taxon>
        <taxon>Bacillales</taxon>
        <taxon>Bacillaceae</taxon>
        <taxon>Litchfieldia</taxon>
    </lineage>
</organism>
<evidence type="ECO:0000313" key="1">
    <source>
        <dbReference type="EMBL" id="SDP96270.1"/>
    </source>
</evidence>
<reference evidence="2" key="1">
    <citation type="submission" date="2016-10" db="EMBL/GenBank/DDBJ databases">
        <authorList>
            <person name="Varghese N."/>
            <person name="Submissions S."/>
        </authorList>
    </citation>
    <scope>NUCLEOTIDE SEQUENCE [LARGE SCALE GENOMIC DNA]</scope>
    <source>
        <strain evidence="2">IBRC-M10078</strain>
    </source>
</reference>
<sequence length="111" mass="13360">MLENNKRLTYSGEEIIEVLKEVEIILRSLHKQGSYYAEFIDDNGKLDKEKEREYFSETTHFIDDWKVTQRLAKIRMILSQKFDNTLGDDDMDDLERAMEGLKYWNKPKNRH</sequence>
<evidence type="ECO:0000313" key="2">
    <source>
        <dbReference type="Proteomes" id="UP000199159"/>
    </source>
</evidence>
<accession>A0A1H0X072</accession>
<dbReference type="RefSeq" id="WP_090859612.1">
    <property type="nucleotide sequence ID" value="NZ_FNJU01000021.1"/>
</dbReference>
<dbReference type="EMBL" id="FNJU01000021">
    <property type="protein sequence ID" value="SDP96270.1"/>
    <property type="molecule type" value="Genomic_DNA"/>
</dbReference>
<dbReference type="Proteomes" id="UP000199159">
    <property type="component" value="Unassembled WGS sequence"/>
</dbReference>
<dbReference type="OrthoDB" id="2895461at2"/>
<dbReference type="AlphaFoldDB" id="A0A1H0X072"/>
<proteinExistence type="predicted"/>